<sequence>MEGKGAAPRKEKKAKSKKSGAPKPKPLVPPPEDEPKNNQIQDKPLRSKKSKGVAPSPAAPPAPAPAPSKPKTPVKESNTSMLSETGDDYDDDDFDDYDDDDFDDFEEDSPKKPTPKKPTPKKPEAKNVAPPPSRAPAPAPGKFTKRASKYGGSSKVQLSSKYSKATPLNSFNPNAKRVQHIKSQTRMSSQFFVALDEVPATKYQVYSAKLKSTTTESLSGIREWAIQFNSDSRPAECQTEEVTCEDKEVLARNGEDDTVFENMLACCQKGDLSGLRKLLPTKKVGEDEVGEDDDLNGFLERASKVVEGLCEENLMRFGRKASKGGKRRDGIWEGGGETVKFGGDKQQKVNHILEGRATSAVLCSGTQSTTVYTVHPDGNENDGGDGLAGKSIICSWETYQPSKPNRILICEGVVTACALTDKSHCVVAGTDDGTVVLWDLREGRGAHITELCEKIGMDNVPLRSPTYTTSHLSFGSGAHSSRVVSICIGGGGVNSIDDRGMMTTWFISEVKKGQEEGVEVDLGLGVSGELKLIQSRTAWVTENAIKQADANYLSDGGGDTPGWGSGFGPEVTGMFTFNEGSRSNFFLVARPGGKVLLCDKFSGVVKPYASRSFGNVGGVSFNKFVEGVFLVARADGSVELYRGEDFGVVMRWGSECWGGAPGEPSGGEDFTAEWSPHRPALFYVYRGGRVYYVDLMEDDGAVGMEGGQRLEEGVYMMGITKGSKNVGKVAMVGGGDGGVLAMRYVCEELVTEVERLSEEGELEWMKEWVEGVTY</sequence>
<keyword evidence="6" id="KW-1185">Reference proteome</keyword>
<feature type="compositionally biased region" description="Pro residues" evidence="4">
    <location>
        <begin position="57"/>
        <end position="70"/>
    </location>
</feature>
<dbReference type="InterPro" id="IPR001680">
    <property type="entry name" value="WD40_rpt"/>
</dbReference>
<dbReference type="PANTHER" id="PTHR16022">
    <property type="entry name" value="WD REPEAT DOMAIN 60"/>
    <property type="match status" value="1"/>
</dbReference>
<gene>
    <name evidence="5" type="ORF">TrCOL_g9369</name>
</gene>
<proteinExistence type="predicted"/>
<dbReference type="GO" id="GO:0005868">
    <property type="term" value="C:cytoplasmic dynein complex"/>
    <property type="evidence" value="ECO:0007669"/>
    <property type="project" value="InterPro"/>
</dbReference>
<dbReference type="InterPro" id="IPR042505">
    <property type="entry name" value="DYNC2I1"/>
</dbReference>
<feature type="repeat" description="WD" evidence="3">
    <location>
        <begin position="414"/>
        <end position="448"/>
    </location>
</feature>
<protein>
    <submittedName>
        <fullName evidence="5">Uncharacterized protein</fullName>
    </submittedName>
</protein>
<dbReference type="SUPFAM" id="SSF50978">
    <property type="entry name" value="WD40 repeat-like"/>
    <property type="match status" value="1"/>
</dbReference>
<evidence type="ECO:0000256" key="3">
    <source>
        <dbReference type="PROSITE-ProRule" id="PRU00221"/>
    </source>
</evidence>
<dbReference type="InterPro" id="IPR015943">
    <property type="entry name" value="WD40/YVTN_repeat-like_dom_sf"/>
</dbReference>
<dbReference type="PROSITE" id="PS50082">
    <property type="entry name" value="WD_REPEATS_2"/>
    <property type="match status" value="1"/>
</dbReference>
<evidence type="ECO:0000313" key="5">
    <source>
        <dbReference type="EMBL" id="GMI25874.1"/>
    </source>
</evidence>
<feature type="compositionally biased region" description="Basic residues" evidence="4">
    <location>
        <begin position="10"/>
        <end position="20"/>
    </location>
</feature>
<dbReference type="EMBL" id="BRYA01000618">
    <property type="protein sequence ID" value="GMI25874.1"/>
    <property type="molecule type" value="Genomic_DNA"/>
</dbReference>
<feature type="compositionally biased region" description="Pro residues" evidence="4">
    <location>
        <begin position="129"/>
        <end position="139"/>
    </location>
</feature>
<dbReference type="Gene3D" id="2.130.10.10">
    <property type="entry name" value="YVTN repeat-like/Quinoprotein amine dehydrogenase"/>
    <property type="match status" value="1"/>
</dbReference>
<dbReference type="Proteomes" id="UP001165065">
    <property type="component" value="Unassembled WGS sequence"/>
</dbReference>
<dbReference type="GO" id="GO:0005929">
    <property type="term" value="C:cilium"/>
    <property type="evidence" value="ECO:0007669"/>
    <property type="project" value="GOC"/>
</dbReference>
<accession>A0A9W7L3H9</accession>
<organism evidence="5 6">
    <name type="scientific">Triparma columacea</name>
    <dbReference type="NCBI Taxonomy" id="722753"/>
    <lineage>
        <taxon>Eukaryota</taxon>
        <taxon>Sar</taxon>
        <taxon>Stramenopiles</taxon>
        <taxon>Ochrophyta</taxon>
        <taxon>Bolidophyceae</taxon>
        <taxon>Parmales</taxon>
        <taxon>Triparmaceae</taxon>
        <taxon>Triparma</taxon>
    </lineage>
</organism>
<keyword evidence="2" id="KW-0677">Repeat</keyword>
<dbReference type="AlphaFoldDB" id="A0A9W7L3H9"/>
<name>A0A9W7L3H9_9STRA</name>
<evidence type="ECO:0000256" key="1">
    <source>
        <dbReference type="ARBA" id="ARBA00022574"/>
    </source>
</evidence>
<feature type="region of interest" description="Disordered" evidence="4">
    <location>
        <begin position="1"/>
        <end position="175"/>
    </location>
</feature>
<dbReference type="PROSITE" id="PS00678">
    <property type="entry name" value="WD_REPEATS_1"/>
    <property type="match status" value="1"/>
</dbReference>
<reference evidence="6" key="1">
    <citation type="journal article" date="2023" name="Commun. Biol.">
        <title>Genome analysis of Parmales, the sister group of diatoms, reveals the evolutionary specialization of diatoms from phago-mixotrophs to photoautotrophs.</title>
        <authorList>
            <person name="Ban H."/>
            <person name="Sato S."/>
            <person name="Yoshikawa S."/>
            <person name="Yamada K."/>
            <person name="Nakamura Y."/>
            <person name="Ichinomiya M."/>
            <person name="Sato N."/>
            <person name="Blanc-Mathieu R."/>
            <person name="Endo H."/>
            <person name="Kuwata A."/>
            <person name="Ogata H."/>
        </authorList>
    </citation>
    <scope>NUCLEOTIDE SEQUENCE [LARGE SCALE GENOMIC DNA]</scope>
</reference>
<keyword evidence="1 3" id="KW-0853">WD repeat</keyword>
<evidence type="ECO:0000313" key="6">
    <source>
        <dbReference type="Proteomes" id="UP001165065"/>
    </source>
</evidence>
<evidence type="ECO:0000256" key="2">
    <source>
        <dbReference type="ARBA" id="ARBA00022737"/>
    </source>
</evidence>
<comment type="caution">
    <text evidence="5">The sequence shown here is derived from an EMBL/GenBank/DDBJ whole genome shotgun (WGS) entry which is preliminary data.</text>
</comment>
<evidence type="ECO:0000256" key="4">
    <source>
        <dbReference type="SAM" id="MobiDB-lite"/>
    </source>
</evidence>
<dbReference type="GO" id="GO:0045504">
    <property type="term" value="F:dynein heavy chain binding"/>
    <property type="evidence" value="ECO:0007669"/>
    <property type="project" value="InterPro"/>
</dbReference>
<dbReference type="GO" id="GO:0042073">
    <property type="term" value="P:intraciliary transport"/>
    <property type="evidence" value="ECO:0007669"/>
    <property type="project" value="InterPro"/>
</dbReference>
<dbReference type="InterPro" id="IPR036322">
    <property type="entry name" value="WD40_repeat_dom_sf"/>
</dbReference>
<dbReference type="PANTHER" id="PTHR16022:SF0">
    <property type="entry name" value="CYTOPLASMIC DYNEIN 2 INTERMEDIATE CHAIN 1"/>
    <property type="match status" value="1"/>
</dbReference>
<feature type="compositionally biased region" description="Polar residues" evidence="4">
    <location>
        <begin position="154"/>
        <end position="173"/>
    </location>
</feature>
<dbReference type="OrthoDB" id="2162425at2759"/>
<feature type="compositionally biased region" description="Acidic residues" evidence="4">
    <location>
        <begin position="85"/>
        <end position="107"/>
    </location>
</feature>
<dbReference type="GO" id="GO:0045503">
    <property type="term" value="F:dynein light chain binding"/>
    <property type="evidence" value="ECO:0007669"/>
    <property type="project" value="InterPro"/>
</dbReference>
<dbReference type="InterPro" id="IPR019775">
    <property type="entry name" value="WD40_repeat_CS"/>
</dbReference>